<organism evidence="8 9">
    <name type="scientific">Sphingopyxis fribergensis</name>
    <dbReference type="NCBI Taxonomy" id="1515612"/>
    <lineage>
        <taxon>Bacteria</taxon>
        <taxon>Pseudomonadati</taxon>
        <taxon>Pseudomonadota</taxon>
        <taxon>Alphaproteobacteria</taxon>
        <taxon>Sphingomonadales</taxon>
        <taxon>Sphingomonadaceae</taxon>
        <taxon>Sphingopyxis</taxon>
    </lineage>
</organism>
<feature type="transmembrane region" description="Helical" evidence="7">
    <location>
        <begin position="304"/>
        <end position="331"/>
    </location>
</feature>
<keyword evidence="9" id="KW-1185">Reference proteome</keyword>
<dbReference type="Proteomes" id="UP000030907">
    <property type="component" value="Chromosome"/>
</dbReference>
<dbReference type="PANTHER" id="PTHR42865:SF7">
    <property type="entry name" value="PROTON_GLUTAMATE-ASPARTATE SYMPORTER"/>
    <property type="match status" value="1"/>
</dbReference>
<evidence type="ECO:0000256" key="1">
    <source>
        <dbReference type="ARBA" id="ARBA00004651"/>
    </source>
</evidence>
<dbReference type="InterPro" id="IPR001991">
    <property type="entry name" value="Na-dicarboxylate_symporter"/>
</dbReference>
<feature type="transmembrane region" description="Helical" evidence="7">
    <location>
        <begin position="88"/>
        <end position="107"/>
    </location>
</feature>
<keyword evidence="6 7" id="KW-0472">Membrane</keyword>
<keyword evidence="5 7" id="KW-1133">Transmembrane helix</keyword>
<dbReference type="Gene3D" id="1.10.3860.10">
    <property type="entry name" value="Sodium:dicarboxylate symporter"/>
    <property type="match status" value="1"/>
</dbReference>
<keyword evidence="3" id="KW-1003">Cell membrane</keyword>
<feature type="transmembrane region" description="Helical" evidence="7">
    <location>
        <begin position="58"/>
        <end position="76"/>
    </location>
</feature>
<dbReference type="SUPFAM" id="SSF118215">
    <property type="entry name" value="Proton glutamate symport protein"/>
    <property type="match status" value="1"/>
</dbReference>
<feature type="transmembrane region" description="Helical" evidence="7">
    <location>
        <begin position="363"/>
        <end position="387"/>
    </location>
</feature>
<feature type="transmembrane region" description="Helical" evidence="7">
    <location>
        <begin position="225"/>
        <end position="251"/>
    </location>
</feature>
<dbReference type="STRING" id="1515612.SKP52_06965"/>
<evidence type="ECO:0000256" key="5">
    <source>
        <dbReference type="ARBA" id="ARBA00022989"/>
    </source>
</evidence>
<dbReference type="InterPro" id="IPR036458">
    <property type="entry name" value="Na:dicarbo_symporter_sf"/>
</dbReference>
<keyword evidence="4 7" id="KW-0812">Transmembrane</keyword>
<keyword evidence="2" id="KW-0813">Transport</keyword>
<feature type="transmembrane region" description="Helical" evidence="7">
    <location>
        <begin position="151"/>
        <end position="174"/>
    </location>
</feature>
<sequence>MVISRARTWATRMPGSGWMIVALVAGFALGTFIAASSPVVEAAELVGGIWLDGLRMTIVPLIFALVATGVASLGMGDHHEAARLGRRLPFVLIGLLIVSAVIGALMVPPLLGAVTIASADIAALRSLFPAPPAPAVPGAAETMRAMIPTNVVASAAEGAVLPIVIFALVLGLAVGKIDRDRAEAVIQPLRGLADAMIVVVGWVLRVAPIGIFALALAIGATVGTAVLAILAQYLAISIAVTLVLIVLGYAIARFAGGVPLGRFARAIAPAQAIAASTQSSIATLPAMMVSAERVGIEERNAAAILPMAVATFKITAPSNTVMMALALAWIAGVEISPLQLAVALPLAVLSSLAILGMPGQISFYASVAPTAIAIGAPIELLPILLAIDVIPDMFRTVANVTHDVAAAAAIAPPQ</sequence>
<proteinExistence type="predicted"/>
<evidence type="ECO:0000256" key="2">
    <source>
        <dbReference type="ARBA" id="ARBA00022448"/>
    </source>
</evidence>
<evidence type="ECO:0000313" key="9">
    <source>
        <dbReference type="Proteomes" id="UP000030907"/>
    </source>
</evidence>
<dbReference type="GO" id="GO:0005886">
    <property type="term" value="C:plasma membrane"/>
    <property type="evidence" value="ECO:0007669"/>
    <property type="project" value="UniProtKB-SubCell"/>
</dbReference>
<dbReference type="PRINTS" id="PR00173">
    <property type="entry name" value="EDTRNSPORT"/>
</dbReference>
<evidence type="ECO:0000256" key="4">
    <source>
        <dbReference type="ARBA" id="ARBA00022692"/>
    </source>
</evidence>
<evidence type="ECO:0000313" key="8">
    <source>
        <dbReference type="EMBL" id="AJA08315.1"/>
    </source>
</evidence>
<evidence type="ECO:0000256" key="7">
    <source>
        <dbReference type="SAM" id="Phobius"/>
    </source>
</evidence>
<accession>A0A0A7PE71</accession>
<dbReference type="OrthoDB" id="9766690at2"/>
<dbReference type="GO" id="GO:0015293">
    <property type="term" value="F:symporter activity"/>
    <property type="evidence" value="ECO:0007669"/>
    <property type="project" value="UniProtKB-KW"/>
</dbReference>
<dbReference type="KEGG" id="sphk:SKP52_06965"/>
<name>A0A0A7PE71_9SPHN</name>
<feature type="transmembrane region" description="Helical" evidence="7">
    <location>
        <begin position="338"/>
        <end position="357"/>
    </location>
</feature>
<dbReference type="HOGENOM" id="CLU_019375_7_1_5"/>
<protein>
    <submittedName>
        <fullName evidence="8">Putative membrane protein</fullName>
    </submittedName>
</protein>
<feature type="transmembrane region" description="Helical" evidence="7">
    <location>
        <begin position="195"/>
        <end position="219"/>
    </location>
</feature>
<dbReference type="AlphaFoldDB" id="A0A0A7PE71"/>
<evidence type="ECO:0000256" key="3">
    <source>
        <dbReference type="ARBA" id="ARBA00022475"/>
    </source>
</evidence>
<dbReference type="RefSeq" id="WP_081997240.1">
    <property type="nucleotide sequence ID" value="NZ_CP009122.1"/>
</dbReference>
<comment type="subcellular location">
    <subcellularLocation>
        <location evidence="1">Cell membrane</location>
        <topology evidence="1">Multi-pass membrane protein</topology>
    </subcellularLocation>
</comment>
<evidence type="ECO:0000256" key="6">
    <source>
        <dbReference type="ARBA" id="ARBA00023136"/>
    </source>
</evidence>
<gene>
    <name evidence="8" type="ORF">SKP52_06965</name>
</gene>
<dbReference type="PANTHER" id="PTHR42865">
    <property type="entry name" value="PROTON/GLUTAMATE-ASPARTATE SYMPORTER"/>
    <property type="match status" value="1"/>
</dbReference>
<dbReference type="Pfam" id="PF00375">
    <property type="entry name" value="SDF"/>
    <property type="match status" value="1"/>
</dbReference>
<reference evidence="8 9" key="1">
    <citation type="journal article" date="2015" name="Int. J. Syst. Evol. Microbiol.">
        <title>Description of Sphingopyxis fribergensis sp. nov. - a soil bacterium with the ability to degrade styrene and phenylacetic acid.</title>
        <authorList>
            <person name="Oelschlagel M."/>
            <person name="Ruckert C."/>
            <person name="Kalinowski J."/>
            <person name="Schmidt G."/>
            <person name="Schlomann M."/>
            <person name="Tischler D."/>
        </authorList>
    </citation>
    <scope>NUCLEOTIDE SEQUENCE [LARGE SCALE GENOMIC DNA]</scope>
    <source>
        <strain evidence="8 9">Kp5.2</strain>
    </source>
</reference>
<dbReference type="EMBL" id="CP009122">
    <property type="protein sequence ID" value="AJA08315.1"/>
    <property type="molecule type" value="Genomic_DNA"/>
</dbReference>